<dbReference type="InterPro" id="IPR034291">
    <property type="entry name" value="TMP_synthase"/>
</dbReference>
<evidence type="ECO:0000256" key="4">
    <source>
        <dbReference type="ARBA" id="ARBA00022842"/>
    </source>
</evidence>
<evidence type="ECO:0000313" key="14">
    <source>
        <dbReference type="Proteomes" id="UP001595462"/>
    </source>
</evidence>
<keyword evidence="14" id="KW-1185">Reference proteome</keyword>
<gene>
    <name evidence="9 13" type="primary">thiE</name>
    <name evidence="13" type="ORF">ACFOSU_02155</name>
</gene>
<accession>A0ABV7EL77</accession>
<evidence type="ECO:0000256" key="3">
    <source>
        <dbReference type="ARBA" id="ARBA00022723"/>
    </source>
</evidence>
<evidence type="ECO:0000256" key="6">
    <source>
        <dbReference type="ARBA" id="ARBA00047334"/>
    </source>
</evidence>
<evidence type="ECO:0000256" key="8">
    <source>
        <dbReference type="ARBA" id="ARBA00047883"/>
    </source>
</evidence>
<feature type="binding site" evidence="9">
    <location>
        <begin position="41"/>
        <end position="45"/>
    </location>
    <ligand>
        <name>4-amino-2-methyl-5-(diphosphooxymethyl)pyrimidine</name>
        <dbReference type="ChEBI" id="CHEBI:57841"/>
    </ligand>
</feature>
<evidence type="ECO:0000313" key="13">
    <source>
        <dbReference type="EMBL" id="MFC3102689.1"/>
    </source>
</evidence>
<protein>
    <recommendedName>
        <fullName evidence="9">Thiamine-phosphate synthase</fullName>
        <shortName evidence="9">TP synthase</shortName>
        <shortName evidence="9">TPS</shortName>
        <ecNumber evidence="9">2.5.1.3</ecNumber>
    </recommendedName>
    <alternativeName>
        <fullName evidence="9">Thiamine-phosphate pyrophosphorylase</fullName>
        <shortName evidence="9">TMP pyrophosphorylase</shortName>
        <shortName evidence="9">TMP-PPase</shortName>
    </alternativeName>
</protein>
<feature type="binding site" evidence="9">
    <location>
        <position position="167"/>
    </location>
    <ligand>
        <name>2-[(2R,5Z)-2-carboxy-4-methylthiazol-5(2H)-ylidene]ethyl phosphate</name>
        <dbReference type="ChEBI" id="CHEBI:62899"/>
    </ligand>
</feature>
<dbReference type="InterPro" id="IPR022998">
    <property type="entry name" value="ThiamineP_synth_TenI"/>
</dbReference>
<feature type="binding site" evidence="9">
    <location>
        <position position="111"/>
    </location>
    <ligand>
        <name>4-amino-2-methyl-5-(diphosphooxymethyl)pyrimidine</name>
        <dbReference type="ChEBI" id="CHEBI:57841"/>
    </ligand>
</feature>
<dbReference type="InterPro" id="IPR013785">
    <property type="entry name" value="Aldolase_TIM"/>
</dbReference>
<feature type="binding site" evidence="9">
    <location>
        <position position="73"/>
    </location>
    <ligand>
        <name>Mg(2+)</name>
        <dbReference type="ChEBI" id="CHEBI:18420"/>
    </ligand>
</feature>
<evidence type="ECO:0000259" key="12">
    <source>
        <dbReference type="Pfam" id="PF02581"/>
    </source>
</evidence>
<dbReference type="RefSeq" id="WP_380685994.1">
    <property type="nucleotide sequence ID" value="NZ_JBHRSS010000001.1"/>
</dbReference>
<dbReference type="SUPFAM" id="SSF51391">
    <property type="entry name" value="Thiamin phosphate synthase"/>
    <property type="match status" value="1"/>
</dbReference>
<dbReference type="NCBIfam" id="TIGR00693">
    <property type="entry name" value="thiE"/>
    <property type="match status" value="1"/>
</dbReference>
<comment type="similarity">
    <text evidence="9 10">Belongs to the thiamine-phosphate synthase family.</text>
</comment>
<feature type="domain" description="Thiamine phosphate synthase/TenI" evidence="12">
    <location>
        <begin position="12"/>
        <end position="187"/>
    </location>
</feature>
<dbReference type="EMBL" id="JBHRSS010000001">
    <property type="protein sequence ID" value="MFC3102689.1"/>
    <property type="molecule type" value="Genomic_DNA"/>
</dbReference>
<evidence type="ECO:0000256" key="9">
    <source>
        <dbReference type="HAMAP-Rule" id="MF_00097"/>
    </source>
</evidence>
<dbReference type="HAMAP" id="MF_00097">
    <property type="entry name" value="TMP_synthase"/>
    <property type="match status" value="1"/>
</dbReference>
<dbReference type="CDD" id="cd00564">
    <property type="entry name" value="TMP_TenI"/>
    <property type="match status" value="1"/>
</dbReference>
<comment type="pathway">
    <text evidence="1 9 11">Cofactor biosynthesis; thiamine diphosphate biosynthesis; thiamine phosphate from 4-amino-2-methyl-5-diphosphomethylpyrimidine and 4-methyl-5-(2-phosphoethyl)-thiazole: step 1/1.</text>
</comment>
<dbReference type="Proteomes" id="UP001595462">
    <property type="component" value="Unassembled WGS sequence"/>
</dbReference>
<dbReference type="EC" id="2.5.1.3" evidence="9"/>
<dbReference type="Gene3D" id="3.20.20.70">
    <property type="entry name" value="Aldolase class I"/>
    <property type="match status" value="1"/>
</dbReference>
<comment type="catalytic activity">
    <reaction evidence="6 9 10">
        <text>4-methyl-5-(2-phosphooxyethyl)-thiazole + 4-amino-2-methyl-5-(diphosphooxymethyl)pyrimidine + H(+) = thiamine phosphate + diphosphate</text>
        <dbReference type="Rhea" id="RHEA:22328"/>
        <dbReference type="ChEBI" id="CHEBI:15378"/>
        <dbReference type="ChEBI" id="CHEBI:33019"/>
        <dbReference type="ChEBI" id="CHEBI:37575"/>
        <dbReference type="ChEBI" id="CHEBI:57841"/>
        <dbReference type="ChEBI" id="CHEBI:58296"/>
        <dbReference type="EC" id="2.5.1.3"/>
    </reaction>
</comment>
<evidence type="ECO:0000256" key="11">
    <source>
        <dbReference type="RuleBase" id="RU004253"/>
    </source>
</evidence>
<dbReference type="GO" id="GO:0004789">
    <property type="term" value="F:thiamine-phosphate diphosphorylase activity"/>
    <property type="evidence" value="ECO:0007669"/>
    <property type="project" value="UniProtKB-EC"/>
</dbReference>
<feature type="binding site" evidence="9">
    <location>
        <position position="141"/>
    </location>
    <ligand>
        <name>4-amino-2-methyl-5-(diphosphooxymethyl)pyrimidine</name>
        <dbReference type="ChEBI" id="CHEBI:57841"/>
    </ligand>
</feature>
<comment type="catalytic activity">
    <reaction evidence="8 9 10">
        <text>2-[(2R,5Z)-2-carboxy-4-methylthiazol-5(2H)-ylidene]ethyl phosphate + 4-amino-2-methyl-5-(diphosphooxymethyl)pyrimidine + 2 H(+) = thiamine phosphate + CO2 + diphosphate</text>
        <dbReference type="Rhea" id="RHEA:47844"/>
        <dbReference type="ChEBI" id="CHEBI:15378"/>
        <dbReference type="ChEBI" id="CHEBI:16526"/>
        <dbReference type="ChEBI" id="CHEBI:33019"/>
        <dbReference type="ChEBI" id="CHEBI:37575"/>
        <dbReference type="ChEBI" id="CHEBI:57841"/>
        <dbReference type="ChEBI" id="CHEBI:62899"/>
        <dbReference type="EC" id="2.5.1.3"/>
    </reaction>
</comment>
<comment type="function">
    <text evidence="9">Condenses 4-methyl-5-(beta-hydroxyethyl)thiazole monophosphate (THZ-P) and 2-methyl-4-amino-5-hydroxymethyl pyrimidine pyrophosphate (HMP-PP) to form thiamine monophosphate (TMP).</text>
</comment>
<evidence type="ECO:0000256" key="1">
    <source>
        <dbReference type="ARBA" id="ARBA00005165"/>
    </source>
</evidence>
<dbReference type="InterPro" id="IPR036206">
    <property type="entry name" value="ThiamineP_synth_sf"/>
</dbReference>
<evidence type="ECO:0000256" key="5">
    <source>
        <dbReference type="ARBA" id="ARBA00022977"/>
    </source>
</evidence>
<comment type="caution">
    <text evidence="13">The sequence shown here is derived from an EMBL/GenBank/DDBJ whole genome shotgun (WGS) entry which is preliminary data.</text>
</comment>
<evidence type="ECO:0000256" key="10">
    <source>
        <dbReference type="RuleBase" id="RU003826"/>
    </source>
</evidence>
<sequence>MTEASFAHPRGLYAIYDRTTLAGDELARVDAVLAAGACWLQYRDKRASAPDRALVEALQTRCRSHGARLIINDDWRLAADIEADGVHLGASDGSVADARAALGAEALIGVSCGSDLARARRGLNEGASYISFGRFFDSRTKPDAPAAPLTVLGEARALGAPIVAIGGIDTHNAARVCAAGADLIAIAGGLFHAADSGAAARTLAQIALAAR</sequence>
<evidence type="ECO:0000256" key="2">
    <source>
        <dbReference type="ARBA" id="ARBA00022679"/>
    </source>
</evidence>
<organism evidence="13 14">
    <name type="scientific">Salinisphaera aquimarina</name>
    <dbReference type="NCBI Taxonomy" id="2094031"/>
    <lineage>
        <taxon>Bacteria</taxon>
        <taxon>Pseudomonadati</taxon>
        <taxon>Pseudomonadota</taxon>
        <taxon>Gammaproteobacteria</taxon>
        <taxon>Salinisphaerales</taxon>
        <taxon>Salinisphaeraceae</taxon>
        <taxon>Salinisphaera</taxon>
    </lineage>
</organism>
<reference evidence="14" key="1">
    <citation type="journal article" date="2019" name="Int. J. Syst. Evol. Microbiol.">
        <title>The Global Catalogue of Microorganisms (GCM) 10K type strain sequencing project: providing services to taxonomists for standard genome sequencing and annotation.</title>
        <authorList>
            <consortium name="The Broad Institute Genomics Platform"/>
            <consortium name="The Broad Institute Genome Sequencing Center for Infectious Disease"/>
            <person name="Wu L."/>
            <person name="Ma J."/>
        </authorList>
    </citation>
    <scope>NUCLEOTIDE SEQUENCE [LARGE SCALE GENOMIC DNA]</scope>
    <source>
        <strain evidence="14">KCTC 52640</strain>
    </source>
</reference>
<name>A0ABV7EL77_9GAMM</name>
<keyword evidence="3 9" id="KW-0479">Metal-binding</keyword>
<comment type="cofactor">
    <cofactor evidence="9">
        <name>Mg(2+)</name>
        <dbReference type="ChEBI" id="CHEBI:18420"/>
    </cofactor>
    <text evidence="9">Binds 1 Mg(2+) ion per subunit.</text>
</comment>
<comment type="catalytic activity">
    <reaction evidence="7 9 10">
        <text>2-(2-carboxy-4-methylthiazol-5-yl)ethyl phosphate + 4-amino-2-methyl-5-(diphosphooxymethyl)pyrimidine + 2 H(+) = thiamine phosphate + CO2 + diphosphate</text>
        <dbReference type="Rhea" id="RHEA:47848"/>
        <dbReference type="ChEBI" id="CHEBI:15378"/>
        <dbReference type="ChEBI" id="CHEBI:16526"/>
        <dbReference type="ChEBI" id="CHEBI:33019"/>
        <dbReference type="ChEBI" id="CHEBI:37575"/>
        <dbReference type="ChEBI" id="CHEBI:57841"/>
        <dbReference type="ChEBI" id="CHEBI:62890"/>
        <dbReference type="EC" id="2.5.1.3"/>
    </reaction>
</comment>
<dbReference type="PANTHER" id="PTHR20857:SF15">
    <property type="entry name" value="THIAMINE-PHOSPHATE SYNTHASE"/>
    <property type="match status" value="1"/>
</dbReference>
<comment type="caution">
    <text evidence="9">Lacks conserved residue(s) required for the propagation of feature annotation.</text>
</comment>
<proteinExistence type="inferred from homology"/>
<feature type="binding site" evidence="9">
    <location>
        <begin position="138"/>
        <end position="140"/>
    </location>
    <ligand>
        <name>2-[(2R,5Z)-2-carboxy-4-methylthiazol-5(2H)-ylidene]ethyl phosphate</name>
        <dbReference type="ChEBI" id="CHEBI:62899"/>
    </ligand>
</feature>
<keyword evidence="2 9" id="KW-0808">Transferase</keyword>
<feature type="binding site" evidence="9">
    <location>
        <position position="92"/>
    </location>
    <ligand>
        <name>Mg(2+)</name>
        <dbReference type="ChEBI" id="CHEBI:18420"/>
    </ligand>
</feature>
<feature type="binding site" evidence="9">
    <location>
        <position position="72"/>
    </location>
    <ligand>
        <name>4-amino-2-methyl-5-(diphosphooxymethyl)pyrimidine</name>
        <dbReference type="ChEBI" id="CHEBI:57841"/>
    </ligand>
</feature>
<keyword evidence="4 9" id="KW-0460">Magnesium</keyword>
<dbReference type="PANTHER" id="PTHR20857">
    <property type="entry name" value="THIAMINE-PHOSPHATE PYROPHOSPHORYLASE"/>
    <property type="match status" value="1"/>
</dbReference>
<evidence type="ECO:0000256" key="7">
    <source>
        <dbReference type="ARBA" id="ARBA00047851"/>
    </source>
</evidence>
<dbReference type="Pfam" id="PF02581">
    <property type="entry name" value="TMP-TENI"/>
    <property type="match status" value="1"/>
</dbReference>
<keyword evidence="5 9" id="KW-0784">Thiamine biosynthesis</keyword>